<proteinExistence type="predicted"/>
<sequence>MFALSHGCSRRRVVAGRQGVDYYTLLPSGAVTRAPCSPLSSPAVSLDQQLTRFVGYLSCRPSPCARVMHCVMERPLHLPPLDHRSKTCLYNSTSVTIPLIDHRHCGGRVSALSARHPL</sequence>
<evidence type="ECO:0000313" key="1">
    <source>
        <dbReference type="EMBL" id="KAF2141174.1"/>
    </source>
</evidence>
<dbReference type="GeneID" id="54303796"/>
<dbReference type="Proteomes" id="UP000799438">
    <property type="component" value="Unassembled WGS sequence"/>
</dbReference>
<reference evidence="1" key="1">
    <citation type="journal article" date="2020" name="Stud. Mycol.">
        <title>101 Dothideomycetes genomes: a test case for predicting lifestyles and emergence of pathogens.</title>
        <authorList>
            <person name="Haridas S."/>
            <person name="Albert R."/>
            <person name="Binder M."/>
            <person name="Bloem J."/>
            <person name="Labutti K."/>
            <person name="Salamov A."/>
            <person name="Andreopoulos B."/>
            <person name="Baker S."/>
            <person name="Barry K."/>
            <person name="Bills G."/>
            <person name="Bluhm B."/>
            <person name="Cannon C."/>
            <person name="Castanera R."/>
            <person name="Culley D."/>
            <person name="Daum C."/>
            <person name="Ezra D."/>
            <person name="Gonzalez J."/>
            <person name="Henrissat B."/>
            <person name="Kuo A."/>
            <person name="Liang C."/>
            <person name="Lipzen A."/>
            <person name="Lutzoni F."/>
            <person name="Magnuson J."/>
            <person name="Mondo S."/>
            <person name="Nolan M."/>
            <person name="Ohm R."/>
            <person name="Pangilinan J."/>
            <person name="Park H.-J."/>
            <person name="Ramirez L."/>
            <person name="Alfaro M."/>
            <person name="Sun H."/>
            <person name="Tritt A."/>
            <person name="Yoshinaga Y."/>
            <person name="Zwiers L.-H."/>
            <person name="Turgeon B."/>
            <person name="Goodwin S."/>
            <person name="Spatafora J."/>
            <person name="Crous P."/>
            <person name="Grigoriev I."/>
        </authorList>
    </citation>
    <scope>NUCLEOTIDE SEQUENCE</scope>
    <source>
        <strain evidence="1">CBS 121167</strain>
    </source>
</reference>
<protein>
    <submittedName>
        <fullName evidence="1">Uncharacterized protein</fullName>
    </submittedName>
</protein>
<gene>
    <name evidence="1" type="ORF">K452DRAFT_35966</name>
</gene>
<keyword evidence="2" id="KW-1185">Reference proteome</keyword>
<organism evidence="1 2">
    <name type="scientific">Aplosporella prunicola CBS 121167</name>
    <dbReference type="NCBI Taxonomy" id="1176127"/>
    <lineage>
        <taxon>Eukaryota</taxon>
        <taxon>Fungi</taxon>
        <taxon>Dikarya</taxon>
        <taxon>Ascomycota</taxon>
        <taxon>Pezizomycotina</taxon>
        <taxon>Dothideomycetes</taxon>
        <taxon>Dothideomycetes incertae sedis</taxon>
        <taxon>Botryosphaeriales</taxon>
        <taxon>Aplosporellaceae</taxon>
        <taxon>Aplosporella</taxon>
    </lineage>
</organism>
<evidence type="ECO:0000313" key="2">
    <source>
        <dbReference type="Proteomes" id="UP000799438"/>
    </source>
</evidence>
<dbReference type="AlphaFoldDB" id="A0A6A6BD76"/>
<dbReference type="EMBL" id="ML995487">
    <property type="protein sequence ID" value="KAF2141174.1"/>
    <property type="molecule type" value="Genomic_DNA"/>
</dbReference>
<name>A0A6A6BD76_9PEZI</name>
<accession>A0A6A6BD76</accession>
<dbReference type="RefSeq" id="XP_033396887.1">
    <property type="nucleotide sequence ID" value="XM_033546290.1"/>
</dbReference>